<dbReference type="EMBL" id="JACGWM010001966">
    <property type="protein sequence ID" value="KAL0285097.1"/>
    <property type="molecule type" value="Genomic_DNA"/>
</dbReference>
<protein>
    <submittedName>
        <fullName evidence="1">Pentatricopeptide repeat-containing protein</fullName>
    </submittedName>
</protein>
<dbReference type="PANTHER" id="PTHR47926">
    <property type="entry name" value="PENTATRICOPEPTIDE REPEAT-CONTAINING PROTEIN"/>
    <property type="match status" value="1"/>
</dbReference>
<name>A0AAW2ITI4_9LAMI</name>
<accession>A0AAW2ITI4</accession>
<dbReference type="GO" id="GO:0003723">
    <property type="term" value="F:RNA binding"/>
    <property type="evidence" value="ECO:0007669"/>
    <property type="project" value="InterPro"/>
</dbReference>
<dbReference type="InterPro" id="IPR046960">
    <property type="entry name" value="PPR_At4g14850-like_plant"/>
</dbReference>
<gene>
    <name evidence="1" type="ORF">Scaly_2827400</name>
</gene>
<reference evidence="1" key="1">
    <citation type="submission" date="2020-06" db="EMBL/GenBank/DDBJ databases">
        <authorList>
            <person name="Li T."/>
            <person name="Hu X."/>
            <person name="Zhang T."/>
            <person name="Song X."/>
            <person name="Zhang H."/>
            <person name="Dai N."/>
            <person name="Sheng W."/>
            <person name="Hou X."/>
            <person name="Wei L."/>
        </authorList>
    </citation>
    <scope>NUCLEOTIDE SEQUENCE</scope>
    <source>
        <strain evidence="1">KEN8</strain>
        <tissue evidence="1">Leaf</tissue>
    </source>
</reference>
<organism evidence="1">
    <name type="scientific">Sesamum calycinum</name>
    <dbReference type="NCBI Taxonomy" id="2727403"/>
    <lineage>
        <taxon>Eukaryota</taxon>
        <taxon>Viridiplantae</taxon>
        <taxon>Streptophyta</taxon>
        <taxon>Embryophyta</taxon>
        <taxon>Tracheophyta</taxon>
        <taxon>Spermatophyta</taxon>
        <taxon>Magnoliopsida</taxon>
        <taxon>eudicotyledons</taxon>
        <taxon>Gunneridae</taxon>
        <taxon>Pentapetalae</taxon>
        <taxon>asterids</taxon>
        <taxon>lamiids</taxon>
        <taxon>Lamiales</taxon>
        <taxon>Pedaliaceae</taxon>
        <taxon>Sesamum</taxon>
    </lineage>
</organism>
<reference evidence="1" key="2">
    <citation type="journal article" date="2024" name="Plant">
        <title>Genomic evolution and insights into agronomic trait innovations of Sesamum species.</title>
        <authorList>
            <person name="Miao H."/>
            <person name="Wang L."/>
            <person name="Qu L."/>
            <person name="Liu H."/>
            <person name="Sun Y."/>
            <person name="Le M."/>
            <person name="Wang Q."/>
            <person name="Wei S."/>
            <person name="Zheng Y."/>
            <person name="Lin W."/>
            <person name="Duan Y."/>
            <person name="Cao H."/>
            <person name="Xiong S."/>
            <person name="Wang X."/>
            <person name="Wei L."/>
            <person name="Li C."/>
            <person name="Ma Q."/>
            <person name="Ju M."/>
            <person name="Zhao R."/>
            <person name="Li G."/>
            <person name="Mu C."/>
            <person name="Tian Q."/>
            <person name="Mei H."/>
            <person name="Zhang T."/>
            <person name="Gao T."/>
            <person name="Zhang H."/>
        </authorList>
    </citation>
    <scope>NUCLEOTIDE SEQUENCE</scope>
    <source>
        <strain evidence="1">KEN8</strain>
    </source>
</reference>
<comment type="caution">
    <text evidence="1">The sequence shown here is derived from an EMBL/GenBank/DDBJ whole genome shotgun (WGS) entry which is preliminary data.</text>
</comment>
<dbReference type="PANTHER" id="PTHR47926:SF375">
    <property type="entry name" value="PENTATRICOPEPTIDE REPEAT-CONTAINING PROTEIN"/>
    <property type="match status" value="1"/>
</dbReference>
<sequence length="150" mass="16709">MVDLYGRAGLLKKAKEIILRMPYKPTSEMWATLLEQDPWKYNIGEWAAEAAGNEARKFWVLCVNCKHVCCCRCWSKLARVRTVMRDLGVRKDPGCAWVDMGAGFSPLVEDTSKGQTTEILSSVGGLTKQMKSTDSVASEAEEEIFLGLLS</sequence>
<evidence type="ECO:0000313" key="1">
    <source>
        <dbReference type="EMBL" id="KAL0285097.1"/>
    </source>
</evidence>
<proteinExistence type="predicted"/>
<dbReference type="AlphaFoldDB" id="A0AAW2ITI4"/>
<dbReference type="GO" id="GO:0009451">
    <property type="term" value="P:RNA modification"/>
    <property type="evidence" value="ECO:0007669"/>
    <property type="project" value="InterPro"/>
</dbReference>